<dbReference type="InterPro" id="IPR032675">
    <property type="entry name" value="LRR_dom_sf"/>
</dbReference>
<reference evidence="2" key="2">
    <citation type="journal article" date="2023" name="Science">
        <title>Genomic signatures of disease resistance in endangered staghorn corals.</title>
        <authorList>
            <person name="Vollmer S.V."/>
            <person name="Selwyn J.D."/>
            <person name="Despard B.A."/>
            <person name="Roesel C.L."/>
        </authorList>
    </citation>
    <scope>NUCLEOTIDE SEQUENCE</scope>
    <source>
        <strain evidence="2">K2</strain>
    </source>
</reference>
<dbReference type="Gene3D" id="1.20.1280.50">
    <property type="match status" value="1"/>
</dbReference>
<dbReference type="InterPro" id="IPR036047">
    <property type="entry name" value="F-box-like_dom_sf"/>
</dbReference>
<accession>A0AAD9R6I1</accession>
<organism evidence="2 3">
    <name type="scientific">Acropora cervicornis</name>
    <name type="common">Staghorn coral</name>
    <dbReference type="NCBI Taxonomy" id="6130"/>
    <lineage>
        <taxon>Eukaryota</taxon>
        <taxon>Metazoa</taxon>
        <taxon>Cnidaria</taxon>
        <taxon>Anthozoa</taxon>
        <taxon>Hexacorallia</taxon>
        <taxon>Scleractinia</taxon>
        <taxon>Astrocoeniina</taxon>
        <taxon>Acroporidae</taxon>
        <taxon>Acropora</taxon>
    </lineage>
</organism>
<dbReference type="SUPFAM" id="SSF81383">
    <property type="entry name" value="F-box domain"/>
    <property type="match status" value="1"/>
</dbReference>
<evidence type="ECO:0000313" key="3">
    <source>
        <dbReference type="Proteomes" id="UP001249851"/>
    </source>
</evidence>
<sequence>METLPKEMLFLIFQNLHPLELVRLSRVNSQWYDVAMHPKLHRYFHVKHGQFISTATACSYISKFKDSLEELNLQDCYWVKGGPLSIALQRCHKLKSLNVIGCEVSKKTICSILKLNENLKILEWSFSRNDLQTVASSLPGNQRNELLRTFCSELNQAFKKLECLTITFQTWRNPYFQNPTNSIMVSLINFGILIICSQLCLKKFKLQWIEIKESSCCCFEIAVEGNGVLYKKISDNECMPLVYRLQDMLITALISQLNGGKVHSFIFPLWTSGTSLHHFFSVATKMDNVTSLTNINLGGFGVVGSAILSKQTLRYLNLAGLKFDGHLLHVVSTSSPNLEVLNLHNCLCPELLQGLKALTICCPNLAKLNLHGVHLQALDEALPNAFMEVIAKFNHLVSLSICACMTGPARGTMNTLNSNNFSSTLSNSGKRVSHCAKLGSPMQNDSTPWQELSSESSFERMTRVCGKITDFELIRSSEHVLTSEKSYSYPVNNASRSCHSVTSVYDTLEAVANWTFLKRLTLSVIPGLMLYIPEPLMKGNFKFLLSITQNCQNLEFLSLALMANLGHSGNVVLLQQALSYCNRLRDFRLEQPNFGITESFLLALGELKHLERLCIIAKKGTMKIYAQAVFSLFEKCCKLYFFQVICDITVKASKALTDAVTQRFAQSRPGLVVSVVPIGETQGHCLRHEIAKSIPVVHFTEMFLFGTTVATKSPV</sequence>
<dbReference type="Proteomes" id="UP001249851">
    <property type="component" value="Unassembled WGS sequence"/>
</dbReference>
<reference evidence="2" key="1">
    <citation type="journal article" date="2023" name="G3 (Bethesda)">
        <title>Whole genome assembly and annotation of the endangered Caribbean coral Acropora cervicornis.</title>
        <authorList>
            <person name="Selwyn J.D."/>
            <person name="Vollmer S.V."/>
        </authorList>
    </citation>
    <scope>NUCLEOTIDE SEQUENCE</scope>
    <source>
        <strain evidence="2">K2</strain>
    </source>
</reference>
<feature type="domain" description="F-box" evidence="1">
    <location>
        <begin position="1"/>
        <end position="47"/>
    </location>
</feature>
<comment type="caution">
    <text evidence="2">The sequence shown here is derived from an EMBL/GenBank/DDBJ whole genome shotgun (WGS) entry which is preliminary data.</text>
</comment>
<dbReference type="Pfam" id="PF19729">
    <property type="entry name" value="LRR_FBXL18"/>
    <property type="match status" value="1"/>
</dbReference>
<evidence type="ECO:0000259" key="1">
    <source>
        <dbReference type="PROSITE" id="PS50181"/>
    </source>
</evidence>
<proteinExistence type="predicted"/>
<dbReference type="InterPro" id="IPR045627">
    <property type="entry name" value="FBXL18_LRR"/>
</dbReference>
<gene>
    <name evidence="2" type="ORF">P5673_001488</name>
</gene>
<keyword evidence="3" id="KW-1185">Reference proteome</keyword>
<dbReference type="SUPFAM" id="SSF52047">
    <property type="entry name" value="RNI-like"/>
    <property type="match status" value="1"/>
</dbReference>
<name>A0AAD9R6I1_ACRCE</name>
<dbReference type="SMART" id="SM00256">
    <property type="entry name" value="FBOX"/>
    <property type="match status" value="1"/>
</dbReference>
<protein>
    <submittedName>
        <fullName evidence="2">F-box/LRR-repeat protein 18</fullName>
    </submittedName>
</protein>
<evidence type="ECO:0000313" key="2">
    <source>
        <dbReference type="EMBL" id="KAK2573788.1"/>
    </source>
</evidence>
<dbReference type="PROSITE" id="PS50181">
    <property type="entry name" value="FBOX"/>
    <property type="match status" value="1"/>
</dbReference>
<dbReference type="Pfam" id="PF12937">
    <property type="entry name" value="F-box-like"/>
    <property type="match status" value="1"/>
</dbReference>
<dbReference type="GO" id="GO:0019005">
    <property type="term" value="C:SCF ubiquitin ligase complex"/>
    <property type="evidence" value="ECO:0007669"/>
    <property type="project" value="TreeGrafter"/>
</dbReference>
<dbReference type="PANTHER" id="PTHR13318">
    <property type="entry name" value="PARTNER OF PAIRED, ISOFORM B-RELATED"/>
    <property type="match status" value="1"/>
</dbReference>
<dbReference type="Gene3D" id="3.80.10.10">
    <property type="entry name" value="Ribonuclease Inhibitor"/>
    <property type="match status" value="3"/>
</dbReference>
<dbReference type="AlphaFoldDB" id="A0AAD9R6I1"/>
<dbReference type="InterPro" id="IPR001810">
    <property type="entry name" value="F-box_dom"/>
</dbReference>
<dbReference type="GO" id="GO:0031146">
    <property type="term" value="P:SCF-dependent proteasomal ubiquitin-dependent protein catabolic process"/>
    <property type="evidence" value="ECO:0007669"/>
    <property type="project" value="InterPro"/>
</dbReference>
<dbReference type="EMBL" id="JARQWQ010000002">
    <property type="protein sequence ID" value="KAK2573788.1"/>
    <property type="molecule type" value="Genomic_DNA"/>
</dbReference>